<dbReference type="PIRSF" id="PIRSF017082">
    <property type="entry name" value="YflP"/>
    <property type="match status" value="1"/>
</dbReference>
<gene>
    <name evidence="2" type="ORF">DI563_01425</name>
</gene>
<protein>
    <submittedName>
        <fullName evidence="2">Tripartite tricarboxylate transporter substrate binding protein</fullName>
    </submittedName>
</protein>
<accession>A0A2W5SEZ2</accession>
<sequence>MQRRYLLRPIAAAALTAGAPWLASRAEGRFPGRPVRIVVPFAAGNTLDTALRQVAEVFVRNTGQPLIIDAKPGGGGIIAAQSVSKASPDGYTLLLASTSMLTVNPHTFDKLPYDPEKSYAPVTNFLGSSMVMAVNNKVPANDIKEFVAWAREHPGTVSFASFTAGNSSHFAGVLLNQRAGIDMIHVPFNGTPPAVSNLIGGQVDAAFLPLLAVKPHLDAGKVKVLAVTSPMRSPLMPDIATFNEQGYPDLEIYVWASVMAPSGTPDRIIGRLNDEFVRALKSDEVREKWRTMDFEPLPSTPTEFSRFARRESARWAEAVKLSGFKADQ</sequence>
<reference evidence="2 3" key="1">
    <citation type="submission" date="2017-08" db="EMBL/GenBank/DDBJ databases">
        <title>Infants hospitalized years apart are colonized by the same room-sourced microbial strains.</title>
        <authorList>
            <person name="Brooks B."/>
            <person name="Olm M.R."/>
            <person name="Firek B.A."/>
            <person name="Baker R."/>
            <person name="Thomas B.C."/>
            <person name="Morowitz M.J."/>
            <person name="Banfield J.F."/>
        </authorList>
    </citation>
    <scope>NUCLEOTIDE SEQUENCE [LARGE SCALE GENOMIC DNA]</scope>
    <source>
        <strain evidence="2">S2_005_003_R2_41</strain>
    </source>
</reference>
<proteinExistence type="inferred from homology"/>
<organism evidence="2 3">
    <name type="scientific">Variovorax paradoxus</name>
    <dbReference type="NCBI Taxonomy" id="34073"/>
    <lineage>
        <taxon>Bacteria</taxon>
        <taxon>Pseudomonadati</taxon>
        <taxon>Pseudomonadota</taxon>
        <taxon>Betaproteobacteria</taxon>
        <taxon>Burkholderiales</taxon>
        <taxon>Comamonadaceae</taxon>
        <taxon>Variovorax</taxon>
    </lineage>
</organism>
<name>A0A2W5SEZ2_VARPD</name>
<dbReference type="CDD" id="cd07012">
    <property type="entry name" value="PBP2_Bug_TTT"/>
    <property type="match status" value="1"/>
</dbReference>
<comment type="caution">
    <text evidence="2">The sequence shown here is derived from an EMBL/GenBank/DDBJ whole genome shotgun (WGS) entry which is preliminary data.</text>
</comment>
<dbReference type="PANTHER" id="PTHR42928:SF5">
    <property type="entry name" value="BLR1237 PROTEIN"/>
    <property type="match status" value="1"/>
</dbReference>
<dbReference type="PANTHER" id="PTHR42928">
    <property type="entry name" value="TRICARBOXYLATE-BINDING PROTEIN"/>
    <property type="match status" value="1"/>
</dbReference>
<dbReference type="AlphaFoldDB" id="A0A2W5SEZ2"/>
<dbReference type="EMBL" id="QFPP01000005">
    <property type="protein sequence ID" value="PZQ78113.1"/>
    <property type="molecule type" value="Genomic_DNA"/>
</dbReference>
<dbReference type="Gene3D" id="3.40.190.10">
    <property type="entry name" value="Periplasmic binding protein-like II"/>
    <property type="match status" value="1"/>
</dbReference>
<dbReference type="Gene3D" id="3.40.190.150">
    <property type="entry name" value="Bordetella uptake gene, domain 1"/>
    <property type="match status" value="1"/>
</dbReference>
<dbReference type="InterPro" id="IPR005064">
    <property type="entry name" value="BUG"/>
</dbReference>
<evidence type="ECO:0000313" key="2">
    <source>
        <dbReference type="EMBL" id="PZQ78113.1"/>
    </source>
</evidence>
<evidence type="ECO:0000256" key="1">
    <source>
        <dbReference type="ARBA" id="ARBA00006987"/>
    </source>
</evidence>
<dbReference type="InterPro" id="IPR042100">
    <property type="entry name" value="Bug_dom1"/>
</dbReference>
<dbReference type="SUPFAM" id="SSF53850">
    <property type="entry name" value="Periplasmic binding protein-like II"/>
    <property type="match status" value="1"/>
</dbReference>
<dbReference type="Proteomes" id="UP000249135">
    <property type="component" value="Unassembled WGS sequence"/>
</dbReference>
<evidence type="ECO:0000313" key="3">
    <source>
        <dbReference type="Proteomes" id="UP000249135"/>
    </source>
</evidence>
<comment type="similarity">
    <text evidence="1">Belongs to the UPF0065 (bug) family.</text>
</comment>
<dbReference type="Pfam" id="PF03401">
    <property type="entry name" value="TctC"/>
    <property type="match status" value="1"/>
</dbReference>